<feature type="signal peptide" evidence="2">
    <location>
        <begin position="1"/>
        <end position="24"/>
    </location>
</feature>
<keyword evidence="1" id="KW-0472">Membrane</keyword>
<evidence type="ECO:0000313" key="4">
    <source>
        <dbReference type="Proteomes" id="UP000717696"/>
    </source>
</evidence>
<keyword evidence="2" id="KW-0732">Signal</keyword>
<keyword evidence="1" id="KW-0812">Transmembrane</keyword>
<feature type="chain" id="PRO_5040267482" evidence="2">
    <location>
        <begin position="25"/>
        <end position="167"/>
    </location>
</feature>
<feature type="transmembrane region" description="Helical" evidence="1">
    <location>
        <begin position="149"/>
        <end position="166"/>
    </location>
</feature>
<comment type="caution">
    <text evidence="3">The sequence shown here is derived from an EMBL/GenBank/DDBJ whole genome shotgun (WGS) entry which is preliminary data.</text>
</comment>
<evidence type="ECO:0000256" key="1">
    <source>
        <dbReference type="SAM" id="Phobius"/>
    </source>
</evidence>
<sequence length="167" mass="17486">MRPSSVSTLRIAALFCALVSIAVAIAPDSVHISDNRALIADASPIVSNGIASQLPLRNHRRITSEESDSSPRLVQKLSAVTFAVSPIEAASANVKAVAHVGINLILDLASSHGVVGYLIGNETTTLFAKSDSVADVVNDGSAMSGRRQITGMSVALVIVMIFFSVWM</sequence>
<keyword evidence="1" id="KW-1133">Transmembrane helix</keyword>
<dbReference type="AlphaFoldDB" id="A0A9P9IUV7"/>
<gene>
    <name evidence="3" type="ORF">B0J13DRAFT_96062</name>
</gene>
<reference evidence="3" key="1">
    <citation type="journal article" date="2021" name="Nat. Commun.">
        <title>Genetic determinants of endophytism in the Arabidopsis root mycobiome.</title>
        <authorList>
            <person name="Mesny F."/>
            <person name="Miyauchi S."/>
            <person name="Thiergart T."/>
            <person name="Pickel B."/>
            <person name="Atanasova L."/>
            <person name="Karlsson M."/>
            <person name="Huettel B."/>
            <person name="Barry K.W."/>
            <person name="Haridas S."/>
            <person name="Chen C."/>
            <person name="Bauer D."/>
            <person name="Andreopoulos W."/>
            <person name="Pangilinan J."/>
            <person name="LaButti K."/>
            <person name="Riley R."/>
            <person name="Lipzen A."/>
            <person name="Clum A."/>
            <person name="Drula E."/>
            <person name="Henrissat B."/>
            <person name="Kohler A."/>
            <person name="Grigoriev I.V."/>
            <person name="Martin F.M."/>
            <person name="Hacquard S."/>
        </authorList>
    </citation>
    <scope>NUCLEOTIDE SEQUENCE</scope>
    <source>
        <strain evidence="3">MPI-CAGE-AT-0021</strain>
    </source>
</reference>
<accession>A0A9P9IUV7</accession>
<keyword evidence="4" id="KW-1185">Reference proteome</keyword>
<dbReference type="EMBL" id="JAGMUU010000018">
    <property type="protein sequence ID" value="KAH7133216.1"/>
    <property type="molecule type" value="Genomic_DNA"/>
</dbReference>
<name>A0A9P9IUV7_9HYPO</name>
<evidence type="ECO:0000313" key="3">
    <source>
        <dbReference type="EMBL" id="KAH7133216.1"/>
    </source>
</evidence>
<organism evidence="3 4">
    <name type="scientific">Dactylonectria estremocensis</name>
    <dbReference type="NCBI Taxonomy" id="1079267"/>
    <lineage>
        <taxon>Eukaryota</taxon>
        <taxon>Fungi</taxon>
        <taxon>Dikarya</taxon>
        <taxon>Ascomycota</taxon>
        <taxon>Pezizomycotina</taxon>
        <taxon>Sordariomycetes</taxon>
        <taxon>Hypocreomycetidae</taxon>
        <taxon>Hypocreales</taxon>
        <taxon>Nectriaceae</taxon>
        <taxon>Dactylonectria</taxon>
    </lineage>
</organism>
<evidence type="ECO:0000256" key="2">
    <source>
        <dbReference type="SAM" id="SignalP"/>
    </source>
</evidence>
<dbReference type="Proteomes" id="UP000717696">
    <property type="component" value="Unassembled WGS sequence"/>
</dbReference>
<dbReference type="OrthoDB" id="5074261at2759"/>
<protein>
    <submittedName>
        <fullName evidence="3">Uncharacterized protein</fullName>
    </submittedName>
</protein>
<proteinExistence type="predicted"/>